<evidence type="ECO:0000256" key="4">
    <source>
        <dbReference type="ARBA" id="ARBA00022833"/>
    </source>
</evidence>
<dbReference type="SMART" id="SM00947">
    <property type="entry name" value="Pro_CA"/>
    <property type="match status" value="1"/>
</dbReference>
<evidence type="ECO:0000256" key="6">
    <source>
        <dbReference type="ARBA" id="ARBA00024993"/>
    </source>
</evidence>
<sequence>MHLIDQARDFPHRYGEEGPGLHGFADGQRPSAMFITCSDSRVVPTLLTGVGPGELFELRTAGNIVPPYDPENATSEMATIEYAVSVLEVSDIILCGHSHCGAVGALARGEDLRTLPAVRDWLSRSIPAEDGGPGLEDPGPDVALPVQHNVVAQMRRLRDYPCVSRAVREGRLGLHAWYYEVHTGVVRAHQIATGAFSSL</sequence>
<dbReference type="Gene3D" id="3.40.1050.10">
    <property type="entry name" value="Carbonic anhydrase"/>
    <property type="match status" value="1"/>
</dbReference>
<feature type="binding site" evidence="8">
    <location>
        <position position="100"/>
    </location>
    <ligand>
        <name>Zn(2+)</name>
        <dbReference type="ChEBI" id="CHEBI:29105"/>
    </ligand>
</feature>
<keyword evidence="4 8" id="KW-0862">Zinc</keyword>
<evidence type="ECO:0000256" key="2">
    <source>
        <dbReference type="ARBA" id="ARBA00012925"/>
    </source>
</evidence>
<keyword evidence="5 9" id="KW-0456">Lyase</keyword>
<comment type="similarity">
    <text evidence="1 9">Belongs to the beta-class carbonic anhydrase family.</text>
</comment>
<dbReference type="EMBL" id="BMUL01000004">
    <property type="protein sequence ID" value="GHA75507.1"/>
    <property type="molecule type" value="Genomic_DNA"/>
</dbReference>
<evidence type="ECO:0000256" key="9">
    <source>
        <dbReference type="RuleBase" id="RU003956"/>
    </source>
</evidence>
<dbReference type="PANTHER" id="PTHR11002:SF76">
    <property type="entry name" value="CARBONIC ANHYDRASE"/>
    <property type="match status" value="1"/>
</dbReference>
<gene>
    <name evidence="10" type="ORF">GCM10010305_17740</name>
</gene>
<evidence type="ECO:0000256" key="1">
    <source>
        <dbReference type="ARBA" id="ARBA00006217"/>
    </source>
</evidence>
<dbReference type="SUPFAM" id="SSF53056">
    <property type="entry name" value="beta-carbonic anhydrase, cab"/>
    <property type="match status" value="1"/>
</dbReference>
<dbReference type="Proteomes" id="UP000644020">
    <property type="component" value="Unassembled WGS sequence"/>
</dbReference>
<reference evidence="10" key="2">
    <citation type="submission" date="2020-09" db="EMBL/GenBank/DDBJ databases">
        <authorList>
            <person name="Sun Q."/>
            <person name="Ohkuma M."/>
        </authorList>
    </citation>
    <scope>NUCLEOTIDE SEQUENCE</scope>
    <source>
        <strain evidence="10">JCM 4518</strain>
    </source>
</reference>
<feature type="binding site" evidence="8">
    <location>
        <position position="97"/>
    </location>
    <ligand>
        <name>Zn(2+)</name>
        <dbReference type="ChEBI" id="CHEBI:29105"/>
    </ligand>
</feature>
<comment type="function">
    <text evidence="9">Reversible hydration of carbon dioxide.</text>
</comment>
<dbReference type="PROSITE" id="PS00705">
    <property type="entry name" value="PROK_CO2_ANHYDRASE_2"/>
    <property type="match status" value="1"/>
</dbReference>
<dbReference type="InterPro" id="IPR036874">
    <property type="entry name" value="Carbonic_anhydrase_sf"/>
</dbReference>
<keyword evidence="3 8" id="KW-0479">Metal-binding</keyword>
<protein>
    <recommendedName>
        <fullName evidence="2 9">Carbonic anhydrase</fullName>
        <ecNumber evidence="2 9">4.2.1.1</ecNumber>
    </recommendedName>
    <alternativeName>
        <fullName evidence="9">Carbonate dehydratase</fullName>
    </alternativeName>
</protein>
<dbReference type="AlphaFoldDB" id="A0A918SXA7"/>
<comment type="caution">
    <text evidence="10">The sequence shown here is derived from an EMBL/GenBank/DDBJ whole genome shotgun (WGS) entry which is preliminary data.</text>
</comment>
<comment type="cofactor">
    <cofactor evidence="8">
        <name>Zn(2+)</name>
        <dbReference type="ChEBI" id="CHEBI:29105"/>
    </cofactor>
    <text evidence="8">Binds 1 zinc ion per subunit.</text>
</comment>
<evidence type="ECO:0000256" key="8">
    <source>
        <dbReference type="PIRSR" id="PIRSR601765-1"/>
    </source>
</evidence>
<evidence type="ECO:0000313" key="11">
    <source>
        <dbReference type="Proteomes" id="UP000644020"/>
    </source>
</evidence>
<accession>A0A918SXA7</accession>
<evidence type="ECO:0000313" key="10">
    <source>
        <dbReference type="EMBL" id="GHA75507.1"/>
    </source>
</evidence>
<dbReference type="EC" id="4.2.1.1" evidence="2 9"/>
<feature type="binding site" evidence="8">
    <location>
        <position position="39"/>
    </location>
    <ligand>
        <name>Zn(2+)</name>
        <dbReference type="ChEBI" id="CHEBI:29105"/>
    </ligand>
</feature>
<dbReference type="GO" id="GO:0008270">
    <property type="term" value="F:zinc ion binding"/>
    <property type="evidence" value="ECO:0007669"/>
    <property type="project" value="UniProtKB-UniRule"/>
</dbReference>
<evidence type="ECO:0000256" key="7">
    <source>
        <dbReference type="ARBA" id="ARBA00048348"/>
    </source>
</evidence>
<name>A0A918SXA7_9ACTN</name>
<dbReference type="PROSITE" id="PS00704">
    <property type="entry name" value="PROK_CO2_ANHYDRASE_1"/>
    <property type="match status" value="1"/>
</dbReference>
<evidence type="ECO:0000256" key="3">
    <source>
        <dbReference type="ARBA" id="ARBA00022723"/>
    </source>
</evidence>
<keyword evidence="11" id="KW-1185">Reference proteome</keyword>
<reference evidence="10" key="1">
    <citation type="journal article" date="2014" name="Int. J. Syst. Evol. Microbiol.">
        <title>Complete genome sequence of Corynebacterium casei LMG S-19264T (=DSM 44701T), isolated from a smear-ripened cheese.</title>
        <authorList>
            <consortium name="US DOE Joint Genome Institute (JGI-PGF)"/>
            <person name="Walter F."/>
            <person name="Albersmeier A."/>
            <person name="Kalinowski J."/>
            <person name="Ruckert C."/>
        </authorList>
    </citation>
    <scope>NUCLEOTIDE SEQUENCE</scope>
    <source>
        <strain evidence="10">JCM 4518</strain>
    </source>
</reference>
<evidence type="ECO:0000256" key="5">
    <source>
        <dbReference type="ARBA" id="ARBA00023239"/>
    </source>
</evidence>
<feature type="binding site" evidence="8">
    <location>
        <position position="37"/>
    </location>
    <ligand>
        <name>Zn(2+)</name>
        <dbReference type="ChEBI" id="CHEBI:29105"/>
    </ligand>
</feature>
<proteinExistence type="inferred from homology"/>
<dbReference type="PANTHER" id="PTHR11002">
    <property type="entry name" value="CARBONIC ANHYDRASE"/>
    <property type="match status" value="1"/>
</dbReference>
<dbReference type="InterPro" id="IPR015892">
    <property type="entry name" value="Carbonic_anhydrase_CS"/>
</dbReference>
<dbReference type="InterPro" id="IPR001765">
    <property type="entry name" value="Carbonic_anhydrase"/>
</dbReference>
<dbReference type="Pfam" id="PF00484">
    <property type="entry name" value="Pro_CA"/>
    <property type="match status" value="1"/>
</dbReference>
<comment type="function">
    <text evidence="6">Catalyzes the reversible hydration of carbon dioxide to form bicarbonate.</text>
</comment>
<organism evidence="10 11">
    <name type="scientific">Streptomyces termitum</name>
    <dbReference type="NCBI Taxonomy" id="67368"/>
    <lineage>
        <taxon>Bacteria</taxon>
        <taxon>Bacillati</taxon>
        <taxon>Actinomycetota</taxon>
        <taxon>Actinomycetes</taxon>
        <taxon>Kitasatosporales</taxon>
        <taxon>Streptomycetaceae</taxon>
        <taxon>Streptomyces</taxon>
    </lineage>
</organism>
<dbReference type="GO" id="GO:0015976">
    <property type="term" value="P:carbon utilization"/>
    <property type="evidence" value="ECO:0007669"/>
    <property type="project" value="InterPro"/>
</dbReference>
<dbReference type="GO" id="GO:0004089">
    <property type="term" value="F:carbonate dehydratase activity"/>
    <property type="evidence" value="ECO:0007669"/>
    <property type="project" value="UniProtKB-UniRule"/>
</dbReference>
<comment type="catalytic activity">
    <reaction evidence="7 9">
        <text>hydrogencarbonate + H(+) = CO2 + H2O</text>
        <dbReference type="Rhea" id="RHEA:10748"/>
        <dbReference type="ChEBI" id="CHEBI:15377"/>
        <dbReference type="ChEBI" id="CHEBI:15378"/>
        <dbReference type="ChEBI" id="CHEBI:16526"/>
        <dbReference type="ChEBI" id="CHEBI:17544"/>
        <dbReference type="EC" id="4.2.1.1"/>
    </reaction>
</comment>